<keyword evidence="1" id="KW-0175">Coiled coil</keyword>
<organism evidence="2 3">
    <name type="scientific">Undibacterium arcticum</name>
    <dbReference type="NCBI Taxonomy" id="1762892"/>
    <lineage>
        <taxon>Bacteria</taxon>
        <taxon>Pseudomonadati</taxon>
        <taxon>Pseudomonadota</taxon>
        <taxon>Betaproteobacteria</taxon>
        <taxon>Burkholderiales</taxon>
        <taxon>Oxalobacteraceae</taxon>
        <taxon>Undibacterium</taxon>
    </lineage>
</organism>
<comment type="caution">
    <text evidence="2">The sequence shown here is derived from an EMBL/GenBank/DDBJ whole genome shotgun (WGS) entry which is preliminary data.</text>
</comment>
<evidence type="ECO:0000313" key="3">
    <source>
        <dbReference type="Proteomes" id="UP001595530"/>
    </source>
</evidence>
<protein>
    <recommendedName>
        <fullName evidence="4">Magnesium transporter</fullName>
    </recommendedName>
</protein>
<accession>A0ABV7EW06</accession>
<proteinExistence type="predicted"/>
<keyword evidence="3" id="KW-1185">Reference proteome</keyword>
<evidence type="ECO:0000256" key="1">
    <source>
        <dbReference type="SAM" id="Coils"/>
    </source>
</evidence>
<gene>
    <name evidence="2" type="ORF">ACFOFO_03095</name>
</gene>
<feature type="coiled-coil region" evidence="1">
    <location>
        <begin position="186"/>
        <end position="213"/>
    </location>
</feature>
<name>A0ABV7EW06_9BURK</name>
<dbReference type="Proteomes" id="UP001595530">
    <property type="component" value="Unassembled WGS sequence"/>
</dbReference>
<evidence type="ECO:0000313" key="2">
    <source>
        <dbReference type="EMBL" id="MFC3106953.1"/>
    </source>
</evidence>
<evidence type="ECO:0008006" key="4">
    <source>
        <dbReference type="Google" id="ProtNLM"/>
    </source>
</evidence>
<dbReference type="RefSeq" id="WP_390330835.1">
    <property type="nucleotide sequence ID" value="NZ_JBHRTP010000008.1"/>
</dbReference>
<reference evidence="3" key="1">
    <citation type="journal article" date="2019" name="Int. J. Syst. Evol. Microbiol.">
        <title>The Global Catalogue of Microorganisms (GCM) 10K type strain sequencing project: providing services to taxonomists for standard genome sequencing and annotation.</title>
        <authorList>
            <consortium name="The Broad Institute Genomics Platform"/>
            <consortium name="The Broad Institute Genome Sequencing Center for Infectious Disease"/>
            <person name="Wu L."/>
            <person name="Ma J."/>
        </authorList>
    </citation>
    <scope>NUCLEOTIDE SEQUENCE [LARGE SCALE GENOMIC DNA]</scope>
    <source>
        <strain evidence="3">KCTC 42986</strain>
    </source>
</reference>
<sequence>MSHSLVVKAANLVRAGDIAGAEFALVSLAETEGDRALVAVLEELPPKDLLAVIREYDTSKESVVNLLVTPEQFARAMVMEKLYGDHTHAHLRGMINAVLFRDNAQTGDFLDAIGDIDGGCEALVDYLSDRDEAVVHFAQFGTFNHYHTEDSDEVERSEASDHDWRELTWLLKHEHLDMFEQILPVLKTRLKTRLRLEAELENEEQQRTELDLSEPKIVAKETKVSLDQSEESAL</sequence>
<dbReference type="EMBL" id="JBHRTP010000008">
    <property type="protein sequence ID" value="MFC3106953.1"/>
    <property type="molecule type" value="Genomic_DNA"/>
</dbReference>